<dbReference type="AlphaFoldDB" id="A0AAV1HZW7"/>
<evidence type="ECO:0000313" key="2">
    <source>
        <dbReference type="Proteomes" id="UP001314263"/>
    </source>
</evidence>
<keyword evidence="2" id="KW-1185">Reference proteome</keyword>
<protein>
    <submittedName>
        <fullName evidence="1">Uncharacterized protein</fullName>
    </submittedName>
</protein>
<accession>A0AAV1HZW7</accession>
<name>A0AAV1HZW7_9CHLO</name>
<evidence type="ECO:0000313" key="1">
    <source>
        <dbReference type="EMBL" id="CAK0768678.1"/>
    </source>
</evidence>
<sequence>MDHIQHDADGTDLHAYPMIITQDRSGARDCIECITRDWEGRTLSQQVADLLQTRDLLLRDINTMCSSKPGSRPDCVVFPEQGADYLTYPRDKSFVDLPQYLGSYHINVTLPHNANTSQKQFIRMHEAAAQMVQWIEPLLMAVLGCPSPACILDGNGFTQLSVRHGEESLATVLGSNIGMLGFSEDRSSDDSSKDPLKRYYDRVLATRYPQQREDLILRQPDSYNPLDPKQMRRAMKKIMQTVKDSVDKFPEWIRILYKQTMASPLALRRYIQTRYGAILSNGSDPLVPSIGTDFRRDPSKGKGFGFEFRLLDYFPAEHLTDVLRLLFYVMDASVAMPADQESRQRTYNAWLSHSVHTQYIACILEGWNTRMLPAYIKNLSRVFGLSLSGSDCTEALDDLSKKLFDRYGGGRGRYSRYVDRDLKGELYTRPPQLCNINRRCWETFLERRFPDVAKYVRTHTGPIDSVKLASMASRGFSSPFSPMDITNDLEELQAYQRGRVVC</sequence>
<reference evidence="1 2" key="1">
    <citation type="submission" date="2023-10" db="EMBL/GenBank/DDBJ databases">
        <authorList>
            <person name="Maclean D."/>
            <person name="Macfadyen A."/>
        </authorList>
    </citation>
    <scope>NUCLEOTIDE SEQUENCE [LARGE SCALE GENOMIC DNA]</scope>
</reference>
<gene>
    <name evidence="1" type="ORF">CVIRNUC_003588</name>
</gene>
<dbReference type="Proteomes" id="UP001314263">
    <property type="component" value="Unassembled WGS sequence"/>
</dbReference>
<organism evidence="1 2">
    <name type="scientific">Coccomyxa viridis</name>
    <dbReference type="NCBI Taxonomy" id="1274662"/>
    <lineage>
        <taxon>Eukaryota</taxon>
        <taxon>Viridiplantae</taxon>
        <taxon>Chlorophyta</taxon>
        <taxon>core chlorophytes</taxon>
        <taxon>Trebouxiophyceae</taxon>
        <taxon>Trebouxiophyceae incertae sedis</taxon>
        <taxon>Coccomyxaceae</taxon>
        <taxon>Coccomyxa</taxon>
    </lineage>
</organism>
<dbReference type="EMBL" id="CAUYUE010000004">
    <property type="protein sequence ID" value="CAK0768678.1"/>
    <property type="molecule type" value="Genomic_DNA"/>
</dbReference>
<comment type="caution">
    <text evidence="1">The sequence shown here is derived from an EMBL/GenBank/DDBJ whole genome shotgun (WGS) entry which is preliminary data.</text>
</comment>
<proteinExistence type="predicted"/>